<dbReference type="PANTHER" id="PTHR47597:SF1">
    <property type="entry name" value="IS A MEMBER OF THE PF|00364 BIOTIN-REQUIRING ENZYMES FAMILY-RELATED"/>
    <property type="match status" value="1"/>
</dbReference>
<keyword evidence="2" id="KW-0732">Signal</keyword>
<dbReference type="InterPro" id="IPR053217">
    <property type="entry name" value="ACC_Biotin_Carrier"/>
</dbReference>
<dbReference type="OMA" id="IAEMHLK"/>
<feature type="signal peptide" evidence="2">
    <location>
        <begin position="1"/>
        <end position="26"/>
    </location>
</feature>
<dbReference type="PANTHER" id="PTHR47597">
    <property type="entry name" value="IS A MEMBER OF THE PF|00364 BIOTIN-REQUIRING ENZYMES FAMILY-RELATED"/>
    <property type="match status" value="1"/>
</dbReference>
<evidence type="ECO:0000256" key="1">
    <source>
        <dbReference type="SAM" id="MobiDB-lite"/>
    </source>
</evidence>
<evidence type="ECO:0000256" key="2">
    <source>
        <dbReference type="SAM" id="SignalP"/>
    </source>
</evidence>
<feature type="region of interest" description="Disordered" evidence="1">
    <location>
        <begin position="184"/>
        <end position="203"/>
    </location>
</feature>
<proteinExistence type="predicted"/>
<feature type="chain" id="PRO_5017337358" description="Lipoyl-binding domain-containing protein" evidence="2">
    <location>
        <begin position="27"/>
        <end position="298"/>
    </location>
</feature>
<dbReference type="Gene3D" id="2.40.50.100">
    <property type="match status" value="1"/>
</dbReference>
<dbReference type="OrthoDB" id="529457at2759"/>
<gene>
    <name evidence="3" type="ORF">CBR_g45314</name>
</gene>
<dbReference type="Gramene" id="GBG87255">
    <property type="protein sequence ID" value="GBG87255"/>
    <property type="gene ID" value="CBR_g45314"/>
</dbReference>
<name>A0A388LYA8_CHABU</name>
<evidence type="ECO:0000313" key="3">
    <source>
        <dbReference type="EMBL" id="GBG87255.1"/>
    </source>
</evidence>
<accession>A0A388LYA8</accession>
<keyword evidence="4" id="KW-1185">Reference proteome</keyword>
<dbReference type="InterPro" id="IPR011053">
    <property type="entry name" value="Single_hybrid_motif"/>
</dbReference>
<dbReference type="CDD" id="cd06850">
    <property type="entry name" value="biotinyl_domain"/>
    <property type="match status" value="1"/>
</dbReference>
<dbReference type="AlphaFoldDB" id="A0A388LYA8"/>
<organism evidence="3 4">
    <name type="scientific">Chara braunii</name>
    <name type="common">Braun's stonewort</name>
    <dbReference type="NCBI Taxonomy" id="69332"/>
    <lineage>
        <taxon>Eukaryota</taxon>
        <taxon>Viridiplantae</taxon>
        <taxon>Streptophyta</taxon>
        <taxon>Charophyceae</taxon>
        <taxon>Charales</taxon>
        <taxon>Characeae</taxon>
        <taxon>Chara</taxon>
    </lineage>
</organism>
<dbReference type="EMBL" id="BFEA01000603">
    <property type="protein sequence ID" value="GBG87255.1"/>
    <property type="molecule type" value="Genomic_DNA"/>
</dbReference>
<dbReference type="SUPFAM" id="SSF51230">
    <property type="entry name" value="Single hybrid motif"/>
    <property type="match status" value="1"/>
</dbReference>
<evidence type="ECO:0008006" key="5">
    <source>
        <dbReference type="Google" id="ProtNLM"/>
    </source>
</evidence>
<dbReference type="Proteomes" id="UP000265515">
    <property type="component" value="Unassembled WGS sequence"/>
</dbReference>
<evidence type="ECO:0000313" key="4">
    <source>
        <dbReference type="Proteomes" id="UP000265515"/>
    </source>
</evidence>
<sequence length="298" mass="31744">MIARAVECSASLTLLLGSALQPKGAAVHSASSSGVPGAHVGWSITSCQSVFGISHDVISIPASGLGRQRRNQPCRIVCSTVVEEKEELEAGAVEKHDEPSTSAIPAPGPFEVQSLLMQLCDETSIAEVNLKMGGFQLHVLRDVTNLGRSRNTVSDARIAAPHVPGKPMVEAMTTPALANGKALAVSAPPAQTRRASDTEDDDEVDEGLLHVVSPKVGVFRRGRFVKGKKGRPMVVEGQMIKHKQIIGYIQQLGTQQPIESEHAGEVVRFPVEDGEPVGYGERLVEIRPSFPGIKKLSS</sequence>
<reference evidence="3 4" key="1">
    <citation type="journal article" date="2018" name="Cell">
        <title>The Chara Genome: Secondary Complexity and Implications for Plant Terrestrialization.</title>
        <authorList>
            <person name="Nishiyama T."/>
            <person name="Sakayama H."/>
            <person name="Vries J.D."/>
            <person name="Buschmann H."/>
            <person name="Saint-Marcoux D."/>
            <person name="Ullrich K.K."/>
            <person name="Haas F.B."/>
            <person name="Vanderstraeten L."/>
            <person name="Becker D."/>
            <person name="Lang D."/>
            <person name="Vosolsobe S."/>
            <person name="Rombauts S."/>
            <person name="Wilhelmsson P.K.I."/>
            <person name="Janitza P."/>
            <person name="Kern R."/>
            <person name="Heyl A."/>
            <person name="Rumpler F."/>
            <person name="Villalobos L.I.A.C."/>
            <person name="Clay J.M."/>
            <person name="Skokan R."/>
            <person name="Toyoda A."/>
            <person name="Suzuki Y."/>
            <person name="Kagoshima H."/>
            <person name="Schijlen E."/>
            <person name="Tajeshwar N."/>
            <person name="Catarino B."/>
            <person name="Hetherington A.J."/>
            <person name="Saltykova A."/>
            <person name="Bonnot C."/>
            <person name="Breuninger H."/>
            <person name="Symeonidi A."/>
            <person name="Radhakrishnan G.V."/>
            <person name="Van Nieuwerburgh F."/>
            <person name="Deforce D."/>
            <person name="Chang C."/>
            <person name="Karol K.G."/>
            <person name="Hedrich R."/>
            <person name="Ulvskov P."/>
            <person name="Glockner G."/>
            <person name="Delwiche C.F."/>
            <person name="Petrasek J."/>
            <person name="Van de Peer Y."/>
            <person name="Friml J."/>
            <person name="Beilby M."/>
            <person name="Dolan L."/>
            <person name="Kohara Y."/>
            <person name="Sugano S."/>
            <person name="Fujiyama A."/>
            <person name="Delaux P.-M."/>
            <person name="Quint M."/>
            <person name="TheiBen G."/>
            <person name="Hagemann M."/>
            <person name="Harholt J."/>
            <person name="Dunand C."/>
            <person name="Zachgo S."/>
            <person name="Langdale J."/>
            <person name="Maumus F."/>
            <person name="Straeten D.V.D."/>
            <person name="Gould S.B."/>
            <person name="Rensing S.A."/>
        </authorList>
    </citation>
    <scope>NUCLEOTIDE SEQUENCE [LARGE SCALE GENOMIC DNA]</scope>
    <source>
        <strain evidence="3 4">S276</strain>
    </source>
</reference>
<comment type="caution">
    <text evidence="3">The sequence shown here is derived from an EMBL/GenBank/DDBJ whole genome shotgun (WGS) entry which is preliminary data.</text>
</comment>
<protein>
    <recommendedName>
        <fullName evidence="5">Lipoyl-binding domain-containing protein</fullName>
    </recommendedName>
</protein>